<keyword evidence="4 8" id="KW-0812">Transmembrane</keyword>
<dbReference type="Gene3D" id="2.170.130.10">
    <property type="entry name" value="TonB-dependent receptor, plug domain"/>
    <property type="match status" value="1"/>
</dbReference>
<proteinExistence type="inferred from homology"/>
<dbReference type="SUPFAM" id="SSF56935">
    <property type="entry name" value="Porins"/>
    <property type="match status" value="1"/>
</dbReference>
<comment type="caution">
    <text evidence="13">The sequence shown here is derived from an EMBL/GenBank/DDBJ whole genome shotgun (WGS) entry which is preliminary data.</text>
</comment>
<dbReference type="InterPro" id="IPR037066">
    <property type="entry name" value="Plug_dom_sf"/>
</dbReference>
<feature type="signal peptide" evidence="10">
    <location>
        <begin position="1"/>
        <end position="30"/>
    </location>
</feature>
<gene>
    <name evidence="13" type="ORF">ACFPN2_02380</name>
</gene>
<evidence type="ECO:0000256" key="6">
    <source>
        <dbReference type="ARBA" id="ARBA00023136"/>
    </source>
</evidence>
<keyword evidence="14" id="KW-1185">Reference proteome</keyword>
<evidence type="ECO:0000259" key="11">
    <source>
        <dbReference type="Pfam" id="PF00593"/>
    </source>
</evidence>
<dbReference type="Pfam" id="PF00593">
    <property type="entry name" value="TonB_dep_Rec_b-barrel"/>
    <property type="match status" value="1"/>
</dbReference>
<dbReference type="Gene3D" id="2.40.170.20">
    <property type="entry name" value="TonB-dependent receptor, beta-barrel domain"/>
    <property type="match status" value="1"/>
</dbReference>
<evidence type="ECO:0000313" key="13">
    <source>
        <dbReference type="EMBL" id="MFC4307917.1"/>
    </source>
</evidence>
<feature type="chain" id="PRO_5045102135" evidence="10">
    <location>
        <begin position="31"/>
        <end position="1026"/>
    </location>
</feature>
<keyword evidence="7 8" id="KW-0998">Cell outer membrane</keyword>
<keyword evidence="13" id="KW-0675">Receptor</keyword>
<evidence type="ECO:0000256" key="5">
    <source>
        <dbReference type="ARBA" id="ARBA00023077"/>
    </source>
</evidence>
<dbReference type="InterPro" id="IPR039426">
    <property type="entry name" value="TonB-dep_rcpt-like"/>
</dbReference>
<feature type="domain" description="TonB-dependent receptor-like beta-barrel" evidence="11">
    <location>
        <begin position="378"/>
        <end position="990"/>
    </location>
</feature>
<dbReference type="PANTHER" id="PTHR47234:SF2">
    <property type="entry name" value="TONB-DEPENDENT RECEPTOR"/>
    <property type="match status" value="1"/>
</dbReference>
<feature type="domain" description="TonB-dependent receptor plug" evidence="12">
    <location>
        <begin position="57"/>
        <end position="178"/>
    </location>
</feature>
<comment type="similarity">
    <text evidence="8 9">Belongs to the TonB-dependent receptor family.</text>
</comment>
<name>A0ABV8SLZ7_9GAMM</name>
<dbReference type="InterPro" id="IPR000531">
    <property type="entry name" value="Beta-barrel_TonB"/>
</dbReference>
<keyword evidence="3 8" id="KW-1134">Transmembrane beta strand</keyword>
<evidence type="ECO:0000256" key="4">
    <source>
        <dbReference type="ARBA" id="ARBA00022692"/>
    </source>
</evidence>
<evidence type="ECO:0000313" key="14">
    <source>
        <dbReference type="Proteomes" id="UP001595904"/>
    </source>
</evidence>
<protein>
    <submittedName>
        <fullName evidence="13">TonB-dependent receptor domain-containing protein</fullName>
    </submittedName>
</protein>
<dbReference type="Pfam" id="PF07715">
    <property type="entry name" value="Plug"/>
    <property type="match status" value="1"/>
</dbReference>
<evidence type="ECO:0000256" key="3">
    <source>
        <dbReference type="ARBA" id="ARBA00022452"/>
    </source>
</evidence>
<dbReference type="InterPro" id="IPR036942">
    <property type="entry name" value="Beta-barrel_TonB_sf"/>
</dbReference>
<evidence type="ECO:0000256" key="2">
    <source>
        <dbReference type="ARBA" id="ARBA00022448"/>
    </source>
</evidence>
<evidence type="ECO:0000256" key="9">
    <source>
        <dbReference type="RuleBase" id="RU003357"/>
    </source>
</evidence>
<sequence>MSRATEPLSSRSLIALAVIAAIGHAPAVRAQEAAATTDAPPLEEITVTGSSIKRTDDAALPVTIVSQEAMELRDAATPVDLLTAMPAVVNVPINDSNQGGVNARGDIASVNLRGLGSGNTLVLLNGRRVAAHGISSQEDGVPQMSVNVNTLPTRGLERVDILRDGASAVYGSDAVAGVINFVTDSSYVGNEMQVQTGITEIGSGSDIGVTLTHGNYAFDERLHWISTFDYLTREELKTSDLPNAGDSDKRAVALPGFDAANGPFFDRNASSAYPSFRIGAQTTTRYLTPMEGGVVGIKNSAPNRTGAELGYYYDVNADGYSVPETERFNWFNALDFKINDKLTAFGHLALYRANSTMVRPPVAYGINSDAPLVVSADNPYNPYGSRFYSPTGAPNADGTARLTGAPQSVTIVSKRFTDIGAETIDIETTSITATAGLRGDIVPGWTWETGAVYSRAQTKDDSLNAVRESALLAQALRTDSSAYNPFGYNFAVQNGAVVATTPYTNPESVTSAFVQKFHQEGRNILGSIDARVNGELWDLGAGPIAIAVGAEHRWDDYELVRPQFAGVNGANDLGLSPTNNDFVQASAAGDVIGDRTVVAAFAETVVPIFGSANALPGLERLQFGASIRYEEYSDFGSTTNPKFTMDWRPIEPLMIRASYNEGFRAPNLSVMNYPTRFTVGSSFDPYRGPVTNLPVDGQFQRQTGIEGNPNLVPETSEGRTLGFVLDVPFVEGLRFSVDYWKIDQENLIASPNAEEIRNNDAAMLLAATQAALARGIPYDQIDLGSGVTGSYAGDPLIKRSATITAEDRQLFAAYNASRPQSQWVAPVGILEITYTPYSNLASATIEGYDFNLTYNSPRLSWGRLGVTADATYLSKYERQAGPNAAVETRVGKSGATKWRGALNVFWSKDDVWSAGLSAYYIGAYADTGASISAATYESLGRPSYIYPIDGVYFWRVDDSVTFNAFGAYTFQPAGESWLSDLNVRVGVKNLTNEDAPLTTDPAGYDAAVYNSVAMGRVWTLRLTKSF</sequence>
<evidence type="ECO:0000256" key="10">
    <source>
        <dbReference type="SAM" id="SignalP"/>
    </source>
</evidence>
<evidence type="ECO:0000256" key="7">
    <source>
        <dbReference type="ARBA" id="ARBA00023237"/>
    </source>
</evidence>
<reference evidence="14" key="1">
    <citation type="journal article" date="2019" name="Int. J. Syst. Evol. Microbiol.">
        <title>The Global Catalogue of Microorganisms (GCM) 10K type strain sequencing project: providing services to taxonomists for standard genome sequencing and annotation.</title>
        <authorList>
            <consortium name="The Broad Institute Genomics Platform"/>
            <consortium name="The Broad Institute Genome Sequencing Center for Infectious Disease"/>
            <person name="Wu L."/>
            <person name="Ma J."/>
        </authorList>
    </citation>
    <scope>NUCLEOTIDE SEQUENCE [LARGE SCALE GENOMIC DNA]</scope>
    <source>
        <strain evidence="14">CGMCC 1.10759</strain>
    </source>
</reference>
<accession>A0ABV8SLZ7</accession>
<dbReference type="PROSITE" id="PS52016">
    <property type="entry name" value="TONB_DEPENDENT_REC_3"/>
    <property type="match status" value="1"/>
</dbReference>
<keyword evidence="10" id="KW-0732">Signal</keyword>
<evidence type="ECO:0000259" key="12">
    <source>
        <dbReference type="Pfam" id="PF07715"/>
    </source>
</evidence>
<evidence type="ECO:0000256" key="1">
    <source>
        <dbReference type="ARBA" id="ARBA00004571"/>
    </source>
</evidence>
<dbReference type="InterPro" id="IPR012910">
    <property type="entry name" value="Plug_dom"/>
</dbReference>
<dbReference type="EMBL" id="JBHSDU010000001">
    <property type="protein sequence ID" value="MFC4307917.1"/>
    <property type="molecule type" value="Genomic_DNA"/>
</dbReference>
<keyword evidence="2 8" id="KW-0813">Transport</keyword>
<evidence type="ECO:0000256" key="8">
    <source>
        <dbReference type="PROSITE-ProRule" id="PRU01360"/>
    </source>
</evidence>
<keyword evidence="5 9" id="KW-0798">TonB box</keyword>
<keyword evidence="6 8" id="KW-0472">Membrane</keyword>
<dbReference type="RefSeq" id="WP_380594593.1">
    <property type="nucleotide sequence ID" value="NZ_JBHSDU010000001.1"/>
</dbReference>
<dbReference type="Proteomes" id="UP001595904">
    <property type="component" value="Unassembled WGS sequence"/>
</dbReference>
<organism evidence="13 14">
    <name type="scientific">Steroidobacter flavus</name>
    <dbReference type="NCBI Taxonomy" id="1842136"/>
    <lineage>
        <taxon>Bacteria</taxon>
        <taxon>Pseudomonadati</taxon>
        <taxon>Pseudomonadota</taxon>
        <taxon>Gammaproteobacteria</taxon>
        <taxon>Steroidobacterales</taxon>
        <taxon>Steroidobacteraceae</taxon>
        <taxon>Steroidobacter</taxon>
    </lineage>
</organism>
<comment type="subcellular location">
    <subcellularLocation>
        <location evidence="1 8">Cell outer membrane</location>
        <topology evidence="1 8">Multi-pass membrane protein</topology>
    </subcellularLocation>
</comment>
<dbReference type="PANTHER" id="PTHR47234">
    <property type="match status" value="1"/>
</dbReference>